<dbReference type="EMBL" id="JBHRRZ010000037">
    <property type="protein sequence ID" value="MFC2949477.1"/>
    <property type="molecule type" value="Genomic_DNA"/>
</dbReference>
<evidence type="ECO:0000313" key="2">
    <source>
        <dbReference type="Proteomes" id="UP001595387"/>
    </source>
</evidence>
<dbReference type="RefSeq" id="WP_390307450.1">
    <property type="nucleotide sequence ID" value="NZ_JBHRRZ010000037.1"/>
</dbReference>
<evidence type="ECO:0008006" key="3">
    <source>
        <dbReference type="Google" id="ProtNLM"/>
    </source>
</evidence>
<reference evidence="2" key="1">
    <citation type="journal article" date="2019" name="Int. J. Syst. Evol. Microbiol.">
        <title>The Global Catalogue of Microorganisms (GCM) 10K type strain sequencing project: providing services to taxonomists for standard genome sequencing and annotation.</title>
        <authorList>
            <consortium name="The Broad Institute Genomics Platform"/>
            <consortium name="The Broad Institute Genome Sequencing Center for Infectious Disease"/>
            <person name="Wu L."/>
            <person name="Ma J."/>
        </authorList>
    </citation>
    <scope>NUCLEOTIDE SEQUENCE [LARGE SCALE GENOMIC DNA]</scope>
    <source>
        <strain evidence="2">KCTC 13193</strain>
    </source>
</reference>
<accession>A0ABV7A8N1</accession>
<dbReference type="Proteomes" id="UP001595387">
    <property type="component" value="Unassembled WGS sequence"/>
</dbReference>
<evidence type="ECO:0000313" key="1">
    <source>
        <dbReference type="EMBL" id="MFC2949477.1"/>
    </source>
</evidence>
<protein>
    <recommendedName>
        <fullName evidence="3">YfhD family protein</fullName>
    </recommendedName>
</protein>
<sequence>MEGMGARKEKPKTDSFFRLPKEDRIDLDLEEQEKQEKDTVAEKVLNKLNDKYTNN</sequence>
<comment type="caution">
    <text evidence="1">The sequence shown here is derived from an EMBL/GenBank/DDBJ whole genome shotgun (WGS) entry which is preliminary data.</text>
</comment>
<name>A0ABV7A8N1_9BACI</name>
<gene>
    <name evidence="1" type="ORF">ACFODW_14240</name>
</gene>
<keyword evidence="2" id="KW-1185">Reference proteome</keyword>
<organism evidence="1 2">
    <name type="scientific">Virgibacillus sediminis</name>
    <dbReference type="NCBI Taxonomy" id="202260"/>
    <lineage>
        <taxon>Bacteria</taxon>
        <taxon>Bacillati</taxon>
        <taxon>Bacillota</taxon>
        <taxon>Bacilli</taxon>
        <taxon>Bacillales</taxon>
        <taxon>Bacillaceae</taxon>
        <taxon>Virgibacillus</taxon>
    </lineage>
</organism>
<proteinExistence type="predicted"/>